<sequence length="97" mass="11312">MCFFVYKLCKEIISDPKLSNCSEETKTLGKITRDQLCADLYAYYANTGIPDPDVRFGNLLLMIPALLEYARTSLENFRLVKFFDMMNYDKVLDDLYN</sequence>
<keyword evidence="5" id="KW-1185">Reference proteome</keyword>
<keyword evidence="3" id="KW-0675">Receptor</keyword>
<feature type="domain" description="NR LBD" evidence="4">
    <location>
        <begin position="18"/>
        <end position="83"/>
    </location>
</feature>
<dbReference type="SUPFAM" id="SSF48508">
    <property type="entry name" value="Nuclear receptor ligand-binding domain"/>
    <property type="match status" value="1"/>
</dbReference>
<evidence type="ECO:0000313" key="6">
    <source>
        <dbReference type="WBParaSite" id="PSAMB.scaffold130size74765.g2243.t1"/>
    </source>
</evidence>
<evidence type="ECO:0000256" key="2">
    <source>
        <dbReference type="ARBA" id="ARBA00023163"/>
    </source>
</evidence>
<dbReference type="InterPro" id="IPR035500">
    <property type="entry name" value="NHR-like_dom_sf"/>
</dbReference>
<name>A0A914UY94_9BILA</name>
<dbReference type="AlphaFoldDB" id="A0A914UY94"/>
<dbReference type="WBParaSite" id="PSAMB.scaffold130size74765.g2243.t1">
    <property type="protein sequence ID" value="PSAMB.scaffold130size74765.g2243.t1"/>
    <property type="gene ID" value="PSAMB.scaffold130size74765.g2243"/>
</dbReference>
<keyword evidence="1" id="KW-0805">Transcription regulation</keyword>
<reference evidence="6" key="1">
    <citation type="submission" date="2022-11" db="UniProtKB">
        <authorList>
            <consortium name="WormBaseParasite"/>
        </authorList>
    </citation>
    <scope>IDENTIFICATION</scope>
</reference>
<dbReference type="Pfam" id="PF00104">
    <property type="entry name" value="Hormone_recep"/>
    <property type="match status" value="1"/>
</dbReference>
<evidence type="ECO:0000313" key="5">
    <source>
        <dbReference type="Proteomes" id="UP000887566"/>
    </source>
</evidence>
<proteinExistence type="predicted"/>
<dbReference type="Gene3D" id="1.10.565.10">
    <property type="entry name" value="Retinoid X Receptor"/>
    <property type="match status" value="1"/>
</dbReference>
<evidence type="ECO:0000256" key="1">
    <source>
        <dbReference type="ARBA" id="ARBA00023015"/>
    </source>
</evidence>
<organism evidence="5 6">
    <name type="scientific">Plectus sambesii</name>
    <dbReference type="NCBI Taxonomy" id="2011161"/>
    <lineage>
        <taxon>Eukaryota</taxon>
        <taxon>Metazoa</taxon>
        <taxon>Ecdysozoa</taxon>
        <taxon>Nematoda</taxon>
        <taxon>Chromadorea</taxon>
        <taxon>Plectida</taxon>
        <taxon>Plectina</taxon>
        <taxon>Plectoidea</taxon>
        <taxon>Plectidae</taxon>
        <taxon>Plectus</taxon>
    </lineage>
</organism>
<accession>A0A914UY94</accession>
<dbReference type="InterPro" id="IPR000536">
    <property type="entry name" value="Nucl_hrmn_rcpt_lig-bd"/>
</dbReference>
<evidence type="ECO:0000256" key="3">
    <source>
        <dbReference type="ARBA" id="ARBA00023170"/>
    </source>
</evidence>
<protein>
    <submittedName>
        <fullName evidence="6">NR LBD domain-containing protein</fullName>
    </submittedName>
</protein>
<keyword evidence="2" id="KW-0804">Transcription</keyword>
<evidence type="ECO:0000259" key="4">
    <source>
        <dbReference type="Pfam" id="PF00104"/>
    </source>
</evidence>
<dbReference type="Proteomes" id="UP000887566">
    <property type="component" value="Unplaced"/>
</dbReference>